<evidence type="ECO:0008006" key="5">
    <source>
        <dbReference type="Google" id="ProtNLM"/>
    </source>
</evidence>
<dbReference type="AlphaFoldDB" id="A0A1D8GMC9"/>
<comment type="similarity">
    <text evidence="1">Belongs to the UPF0065 (bug) family.</text>
</comment>
<dbReference type="EMBL" id="CP017269">
    <property type="protein sequence ID" value="AOT72081.1"/>
    <property type="molecule type" value="Genomic_DNA"/>
</dbReference>
<name>A0A1D8GMC9_9FIRM</name>
<evidence type="ECO:0000313" key="4">
    <source>
        <dbReference type="Proteomes" id="UP000095743"/>
    </source>
</evidence>
<dbReference type="CDD" id="cd07012">
    <property type="entry name" value="PBP2_Bug_TTT"/>
    <property type="match status" value="1"/>
</dbReference>
<keyword evidence="2" id="KW-0732">Signal</keyword>
<keyword evidence="4" id="KW-1185">Reference proteome</keyword>
<dbReference type="STRING" id="1424294.Gferi_22600"/>
<dbReference type="PANTHER" id="PTHR42928:SF5">
    <property type="entry name" value="BLR1237 PROTEIN"/>
    <property type="match status" value="1"/>
</dbReference>
<accession>A0A1D8GMC9</accession>
<gene>
    <name evidence="3" type="ORF">Gferi_22600</name>
</gene>
<dbReference type="Proteomes" id="UP000095743">
    <property type="component" value="Chromosome"/>
</dbReference>
<sequence>MFMKKRIALTCLLLVFVLFLAACGVSTETPEGGKNQAGSNWPTKTVEIVVPFKAGGDTDFNARTYGKYLEQELGQTVVVINTEGAGGSLAAESVKTSKADGYKIFFGNTGFLLNEITGISDYTFDDAFETVGIVAKSAGEAIVVRSDLPVNTVPELIKLSQDNPGKYRITSVTGGIMHYFAIRLNDLGGKFNIVDAGGVNDRIAALKGGHVDVIVNTVQTVMPYVESGDFKILAVTSDQRSDAYPDIPTCVEQGIDITIGLEYNMFLPKGTDQAIIEKLSQAIKNVSEKPEYADEIKKAYDQVPYLLNLSEAKERLFKQRDMFLEYKSLFQG</sequence>
<dbReference type="InterPro" id="IPR042100">
    <property type="entry name" value="Bug_dom1"/>
</dbReference>
<dbReference type="Pfam" id="PF03401">
    <property type="entry name" value="TctC"/>
    <property type="match status" value="1"/>
</dbReference>
<protein>
    <recommendedName>
        <fullName evidence="5">ABC transporter substrate-binding protein</fullName>
    </recommendedName>
</protein>
<feature type="signal peptide" evidence="2">
    <location>
        <begin position="1"/>
        <end position="21"/>
    </location>
</feature>
<organism evidence="3 4">
    <name type="scientific">Geosporobacter ferrireducens</name>
    <dbReference type="NCBI Taxonomy" id="1424294"/>
    <lineage>
        <taxon>Bacteria</taxon>
        <taxon>Bacillati</taxon>
        <taxon>Bacillota</taxon>
        <taxon>Clostridia</taxon>
        <taxon>Peptostreptococcales</taxon>
        <taxon>Thermotaleaceae</taxon>
        <taxon>Geosporobacter</taxon>
    </lineage>
</organism>
<dbReference type="InterPro" id="IPR005064">
    <property type="entry name" value="BUG"/>
</dbReference>
<dbReference type="PANTHER" id="PTHR42928">
    <property type="entry name" value="TRICARBOXYLATE-BINDING PROTEIN"/>
    <property type="match status" value="1"/>
</dbReference>
<dbReference type="PIRSF" id="PIRSF017082">
    <property type="entry name" value="YflP"/>
    <property type="match status" value="1"/>
</dbReference>
<dbReference type="PROSITE" id="PS51257">
    <property type="entry name" value="PROKAR_LIPOPROTEIN"/>
    <property type="match status" value="1"/>
</dbReference>
<dbReference type="Gene3D" id="3.40.190.10">
    <property type="entry name" value="Periplasmic binding protein-like II"/>
    <property type="match status" value="1"/>
</dbReference>
<evidence type="ECO:0000256" key="1">
    <source>
        <dbReference type="ARBA" id="ARBA00006987"/>
    </source>
</evidence>
<reference evidence="3 4" key="1">
    <citation type="submission" date="2016-09" db="EMBL/GenBank/DDBJ databases">
        <title>Genomic analysis reveals versatility of anaerobic energy metabolism of Geosporobacter ferrireducens IRF9 of phylum Firmicutes.</title>
        <authorList>
            <person name="Kim S.-J."/>
        </authorList>
    </citation>
    <scope>NUCLEOTIDE SEQUENCE [LARGE SCALE GENOMIC DNA]</scope>
    <source>
        <strain evidence="3 4">IRF9</strain>
    </source>
</reference>
<evidence type="ECO:0000313" key="3">
    <source>
        <dbReference type="EMBL" id="AOT72081.1"/>
    </source>
</evidence>
<dbReference type="KEGG" id="gfe:Gferi_22600"/>
<proteinExistence type="inferred from homology"/>
<dbReference type="SUPFAM" id="SSF53850">
    <property type="entry name" value="Periplasmic binding protein-like II"/>
    <property type="match status" value="1"/>
</dbReference>
<evidence type="ECO:0000256" key="2">
    <source>
        <dbReference type="SAM" id="SignalP"/>
    </source>
</evidence>
<dbReference type="Gene3D" id="3.40.190.150">
    <property type="entry name" value="Bordetella uptake gene, domain 1"/>
    <property type="match status" value="1"/>
</dbReference>
<feature type="chain" id="PRO_5038445673" description="ABC transporter substrate-binding protein" evidence="2">
    <location>
        <begin position="22"/>
        <end position="332"/>
    </location>
</feature>